<evidence type="ECO:0008006" key="5">
    <source>
        <dbReference type="Google" id="ProtNLM"/>
    </source>
</evidence>
<dbReference type="EMBL" id="DACSWI010000015">
    <property type="protein sequence ID" value="HAT3810767.1"/>
    <property type="molecule type" value="Genomic_DNA"/>
</dbReference>
<dbReference type="EMBL" id="JZSH01000007">
    <property type="protein sequence ID" value="KJF79115.1"/>
    <property type="molecule type" value="Genomic_DNA"/>
</dbReference>
<name>A0A0D8LAY7_MORMO</name>
<feature type="chain" id="PRO_5002332349" description="Lipoprotein" evidence="1">
    <location>
        <begin position="19"/>
        <end position="358"/>
    </location>
</feature>
<keyword evidence="1" id="KW-0732">Signal</keyword>
<evidence type="ECO:0000313" key="4">
    <source>
        <dbReference type="Proteomes" id="UP000032582"/>
    </source>
</evidence>
<dbReference type="Proteomes" id="UP000865968">
    <property type="component" value="Unassembled WGS sequence"/>
</dbReference>
<feature type="signal peptide" evidence="1">
    <location>
        <begin position="1"/>
        <end position="18"/>
    </location>
</feature>
<dbReference type="PROSITE" id="PS51257">
    <property type="entry name" value="PROKAR_LIPOPROTEIN"/>
    <property type="match status" value="1"/>
</dbReference>
<gene>
    <name evidence="2" type="ORF">I8608_003673</name>
    <name evidence="3" type="ORF">UA45_01600</name>
</gene>
<dbReference type="AlphaFoldDB" id="A0A0D8LAY7"/>
<reference evidence="2" key="2">
    <citation type="journal article" date="2018" name="Genome Biol.">
        <title>SKESA: strategic k-mer extension for scrupulous assemblies.</title>
        <authorList>
            <person name="Souvorov A."/>
            <person name="Agarwala R."/>
            <person name="Lipman D.J."/>
        </authorList>
    </citation>
    <scope>NUCLEOTIDE SEQUENCE</scope>
    <source>
        <strain evidence="2">Morganella morganii ARLG-3209</strain>
    </source>
</reference>
<dbReference type="PATRIC" id="fig|582.24.peg.484"/>
<accession>A0A0D8LAY7</accession>
<evidence type="ECO:0000313" key="3">
    <source>
        <dbReference type="EMBL" id="KJF79115.1"/>
    </source>
</evidence>
<evidence type="ECO:0000313" key="2">
    <source>
        <dbReference type="EMBL" id="HAT3810767.1"/>
    </source>
</evidence>
<reference evidence="3 4" key="1">
    <citation type="submission" date="2015-02" db="EMBL/GenBank/DDBJ databases">
        <title>Whole genome shotgun sequencing of cultured foodborne pathogen.</title>
        <authorList>
            <person name="Timme R."/>
            <person name="Allard M.W."/>
            <person name="Strain E."/>
            <person name="Evans P.S."/>
            <person name="Brown E."/>
        </authorList>
    </citation>
    <scope>NUCLEOTIDE SEQUENCE [LARGE SCALE GENOMIC DNA]</scope>
    <source>
        <strain evidence="3 4">GCSL-TSO-24</strain>
    </source>
</reference>
<protein>
    <recommendedName>
        <fullName evidence="5">Lipoprotein</fullName>
    </recommendedName>
</protein>
<dbReference type="Proteomes" id="UP000032582">
    <property type="component" value="Unassembled WGS sequence"/>
</dbReference>
<reference evidence="2" key="3">
    <citation type="submission" date="2020-10" db="EMBL/GenBank/DDBJ databases">
        <authorList>
            <consortium name="NCBI Pathogen Detection Project"/>
        </authorList>
    </citation>
    <scope>NUCLEOTIDE SEQUENCE</scope>
    <source>
        <strain evidence="2">Morganella morganii ARLG-3209</strain>
    </source>
</reference>
<organism evidence="3 4">
    <name type="scientific">Morganella morganii</name>
    <name type="common">Proteus morganii</name>
    <dbReference type="NCBI Taxonomy" id="582"/>
    <lineage>
        <taxon>Bacteria</taxon>
        <taxon>Pseudomonadati</taxon>
        <taxon>Pseudomonadota</taxon>
        <taxon>Gammaproteobacteria</taxon>
        <taxon>Enterobacterales</taxon>
        <taxon>Morganellaceae</taxon>
        <taxon>Morganella</taxon>
    </lineage>
</organism>
<sequence length="358" mass="40536">MMKTRFTAVLLSALLLTACDNSDSTPAPDPRQQQEILSVKQLIYPYDRTVTLGGILDNRPDCIDPEWDTLTDDKGRELVRYRCDYTTAAAVNKINQQVEARYQRVLRDYTGILTKVTKWKPADMRTRTGANIEQTEKELGMIKTLSGYDWSPLRSEISTNNDSSFNLSLSGGKLWSRQPAKLTGEQKALVEQWNAVTEPLLYGQGSDIDRWFEDSSGVISALEKKLTDLKAVQAEEYLKGDNRRREDESALTRLLAELEAAHAEAKDWRITQELYWSVTGPDPVFMGGKFLVSDHTGQNELVPYSPVTRGPIRRGTEMLADIYGDKTGTDFYRNMLAFGLYMYQVKDIKVPSVNTLSY</sequence>
<comment type="caution">
    <text evidence="3">The sequence shown here is derived from an EMBL/GenBank/DDBJ whole genome shotgun (WGS) entry which is preliminary data.</text>
</comment>
<evidence type="ECO:0000256" key="1">
    <source>
        <dbReference type="SAM" id="SignalP"/>
    </source>
</evidence>
<proteinExistence type="predicted"/>